<dbReference type="PANTHER" id="PTHR40398:SF1">
    <property type="entry name" value="PTS SYSTEM GLUCITOL_SORBITOL-SPECIFIC EIIA COMPONENT"/>
    <property type="match status" value="1"/>
</dbReference>
<dbReference type="GO" id="GO:0005737">
    <property type="term" value="C:cytoplasm"/>
    <property type="evidence" value="ECO:0007669"/>
    <property type="project" value="InterPro"/>
</dbReference>
<dbReference type="GO" id="GO:0016301">
    <property type="term" value="F:kinase activity"/>
    <property type="evidence" value="ECO:0007669"/>
    <property type="project" value="TreeGrafter"/>
</dbReference>
<evidence type="ECO:0000256" key="1">
    <source>
        <dbReference type="PROSITE-ProRule" id="PRU00420"/>
    </source>
</evidence>
<dbReference type="PROSITE" id="PS51097">
    <property type="entry name" value="PTS_EIIA_TYPE_5"/>
    <property type="match status" value="1"/>
</dbReference>
<gene>
    <name evidence="2" type="primary">srlB</name>
    <name evidence="2" type="ORF">HMPREF0731_0239</name>
</gene>
<accession>D5RGN0</accession>
<reference evidence="2 3" key="1">
    <citation type="submission" date="2010-04" db="EMBL/GenBank/DDBJ databases">
        <authorList>
            <person name="Qin X."/>
            <person name="Bachman B."/>
            <person name="Battles P."/>
            <person name="Bell A."/>
            <person name="Bess C."/>
            <person name="Bickham C."/>
            <person name="Chaboub L."/>
            <person name="Chen D."/>
            <person name="Coyle M."/>
            <person name="Deiros D.R."/>
            <person name="Dinh H."/>
            <person name="Forbes L."/>
            <person name="Fowler G."/>
            <person name="Francisco L."/>
            <person name="Fu Q."/>
            <person name="Gubbala S."/>
            <person name="Hale W."/>
            <person name="Han Y."/>
            <person name="Hemphill L."/>
            <person name="Highlander S.K."/>
            <person name="Hirani K."/>
            <person name="Hogues M."/>
            <person name="Jackson L."/>
            <person name="Jakkamsetti A."/>
            <person name="Javaid M."/>
            <person name="Jiang H."/>
            <person name="Korchina V."/>
            <person name="Kovar C."/>
            <person name="Lara F."/>
            <person name="Lee S."/>
            <person name="Mata R."/>
            <person name="Mathew T."/>
            <person name="Moen C."/>
            <person name="Morales K."/>
            <person name="Munidasa M."/>
            <person name="Nazareth L."/>
            <person name="Ngo R."/>
            <person name="Nguyen L."/>
            <person name="Okwuonu G."/>
            <person name="Ongeri F."/>
            <person name="Patil S."/>
            <person name="Petrosino J."/>
            <person name="Pham C."/>
            <person name="Pham P."/>
            <person name="Pu L.-L."/>
            <person name="Puazo M."/>
            <person name="Raj R."/>
            <person name="Reid J."/>
            <person name="Rouhana J."/>
            <person name="Saada N."/>
            <person name="Shang Y."/>
            <person name="Simmons D."/>
            <person name="Thornton R."/>
            <person name="Warren J."/>
            <person name="Weissenberger G."/>
            <person name="Zhang J."/>
            <person name="Zhang L."/>
            <person name="Zhou C."/>
            <person name="Zhu D."/>
            <person name="Muzny D."/>
            <person name="Worley K."/>
            <person name="Gibbs R."/>
        </authorList>
    </citation>
    <scope>NUCLEOTIDE SEQUENCE [LARGE SCALE GENOMIC DNA]</scope>
    <source>
        <strain evidence="2 3">ATCC 49957</strain>
    </source>
</reference>
<dbReference type="Pfam" id="PF03829">
    <property type="entry name" value="PTSIIA_gutA"/>
    <property type="match status" value="1"/>
</dbReference>
<sequence>MTVHLRSTITEIGAEAADLIAGGVLILFAEGAPPELAEVSVLHRTESLDAALVPRPGARLAIGEVEAVLTGIGPSAWAKLQELGHVVMNFNGAAAPERPGELCVEPVDLAVLVAALRPGAQIVIAP</sequence>
<keyword evidence="3" id="KW-1185">Reference proteome</keyword>
<dbReference type="GO" id="GO:0009401">
    <property type="term" value="P:phosphoenolpyruvate-dependent sugar phosphotransferase system"/>
    <property type="evidence" value="ECO:0007669"/>
    <property type="project" value="InterPro"/>
</dbReference>
<dbReference type="GO" id="GO:0008982">
    <property type="term" value="F:protein-N(PI)-phosphohistidine-sugar phosphotransferase activity"/>
    <property type="evidence" value="ECO:0007669"/>
    <property type="project" value="InterPro"/>
</dbReference>
<protein>
    <submittedName>
        <fullName evidence="2">PTS system glucitol/sorbitol-specific IIA component</fullName>
        <ecNumber evidence="2">2.7.1.-</ecNumber>
    </submittedName>
</protein>
<proteinExistence type="predicted"/>
<dbReference type="RefSeq" id="WP_007005490.1">
    <property type="nucleotide sequence ID" value="NZ_GG770783.1"/>
</dbReference>
<dbReference type="OrthoDB" id="5113885at2"/>
<dbReference type="EC" id="2.7.1.-" evidence="2"/>
<dbReference type="SUPFAM" id="SSF141530">
    <property type="entry name" value="PTSIIA/GutA-like"/>
    <property type="match status" value="1"/>
</dbReference>
<organism evidence="2 3">
    <name type="scientific">Pseudoroseomonas cervicalis ATCC 49957</name>
    <dbReference type="NCBI Taxonomy" id="525371"/>
    <lineage>
        <taxon>Bacteria</taxon>
        <taxon>Pseudomonadati</taxon>
        <taxon>Pseudomonadota</taxon>
        <taxon>Alphaproteobacteria</taxon>
        <taxon>Acetobacterales</taxon>
        <taxon>Roseomonadaceae</taxon>
        <taxon>Roseomonas</taxon>
    </lineage>
</organism>
<dbReference type="InterPro" id="IPR004716">
    <property type="entry name" value="PTS_IIA_glucitol/sorbitol-sp"/>
</dbReference>
<dbReference type="EMBL" id="ADVL01000054">
    <property type="protein sequence ID" value="EFH13531.1"/>
    <property type="molecule type" value="Genomic_DNA"/>
</dbReference>
<dbReference type="HOGENOM" id="CLU_138435_2_0_5"/>
<comment type="caution">
    <text evidence="2">The sequence shown here is derived from an EMBL/GenBank/DDBJ whole genome shotgun (WGS) entry which is preliminary data.</text>
</comment>
<keyword evidence="2" id="KW-0808">Transferase</keyword>
<name>D5RGN0_9PROT</name>
<dbReference type="PANTHER" id="PTHR40398">
    <property type="entry name" value="PTS SYSTEM GLUCITOL/SORBITOL-SPECIFIC EIIA COMPONENT"/>
    <property type="match status" value="1"/>
</dbReference>
<dbReference type="AlphaFoldDB" id="D5RGN0"/>
<dbReference type="InterPro" id="IPR036665">
    <property type="entry name" value="PTS_IIA_glucitol/sorbitol_sf"/>
</dbReference>
<dbReference type="Proteomes" id="UP000005324">
    <property type="component" value="Unassembled WGS sequence"/>
</dbReference>
<feature type="modified residue" description="Phosphohistidine; by HPr" evidence="1">
    <location>
        <position position="43"/>
    </location>
</feature>
<evidence type="ECO:0000313" key="2">
    <source>
        <dbReference type="EMBL" id="EFH13531.1"/>
    </source>
</evidence>
<evidence type="ECO:0000313" key="3">
    <source>
        <dbReference type="Proteomes" id="UP000005324"/>
    </source>
</evidence>
<dbReference type="Gene3D" id="2.40.33.40">
    <property type="entry name" value="Phosphotransferase system, glucitol/sorbitol-specific IIA component"/>
    <property type="match status" value="1"/>
</dbReference>